<evidence type="ECO:0000313" key="1">
    <source>
        <dbReference type="EMBL" id="KKL62531.1"/>
    </source>
</evidence>
<accession>A0A0F9E8G1</accession>
<proteinExistence type="predicted"/>
<gene>
    <name evidence="1" type="ORF">LCGC14_2184290</name>
</gene>
<sequence>MTAVEDVKYVFEKALALMDEREEMYGDAWKRNGKGICIPEVFRKANYIRVQWEKNLCSTDKFLEDILDLINYAAFSYHLVSEETEEVKKE</sequence>
<protein>
    <recommendedName>
        <fullName evidence="2">Nucleotide modification associated domain-containing protein</fullName>
    </recommendedName>
</protein>
<dbReference type="EMBL" id="LAZR01028461">
    <property type="protein sequence ID" value="KKL62531.1"/>
    <property type="molecule type" value="Genomic_DNA"/>
</dbReference>
<reference evidence="1" key="1">
    <citation type="journal article" date="2015" name="Nature">
        <title>Complex archaea that bridge the gap between prokaryotes and eukaryotes.</title>
        <authorList>
            <person name="Spang A."/>
            <person name="Saw J.H."/>
            <person name="Jorgensen S.L."/>
            <person name="Zaremba-Niedzwiedzka K."/>
            <person name="Martijn J."/>
            <person name="Lind A.E."/>
            <person name="van Eijk R."/>
            <person name="Schleper C."/>
            <person name="Guy L."/>
            <person name="Ettema T.J."/>
        </authorList>
    </citation>
    <scope>NUCLEOTIDE SEQUENCE</scope>
</reference>
<dbReference type="AlphaFoldDB" id="A0A0F9E8G1"/>
<organism evidence="1">
    <name type="scientific">marine sediment metagenome</name>
    <dbReference type="NCBI Taxonomy" id="412755"/>
    <lineage>
        <taxon>unclassified sequences</taxon>
        <taxon>metagenomes</taxon>
        <taxon>ecological metagenomes</taxon>
    </lineage>
</organism>
<name>A0A0F9E8G1_9ZZZZ</name>
<comment type="caution">
    <text evidence="1">The sequence shown here is derived from an EMBL/GenBank/DDBJ whole genome shotgun (WGS) entry which is preliminary data.</text>
</comment>
<evidence type="ECO:0008006" key="2">
    <source>
        <dbReference type="Google" id="ProtNLM"/>
    </source>
</evidence>